<dbReference type="RefSeq" id="WP_238221234.1">
    <property type="nucleotide sequence ID" value="NZ_BPQD01000001.1"/>
</dbReference>
<evidence type="ECO:0000313" key="3">
    <source>
        <dbReference type="EMBL" id="MDN3589893.1"/>
    </source>
</evidence>
<gene>
    <name evidence="3" type="ORF">QWZ12_04625</name>
</gene>
<feature type="signal peptide" evidence="2">
    <location>
        <begin position="1"/>
        <end position="29"/>
    </location>
</feature>
<feature type="region of interest" description="Disordered" evidence="1">
    <location>
        <begin position="44"/>
        <end position="98"/>
    </location>
</feature>
<reference evidence="4" key="1">
    <citation type="journal article" date="2019" name="Int. J. Syst. Evol. Microbiol.">
        <title>The Global Catalogue of Microorganisms (GCM) 10K type strain sequencing project: providing services to taxonomists for standard genome sequencing and annotation.</title>
        <authorList>
            <consortium name="The Broad Institute Genomics Platform"/>
            <consortium name="The Broad Institute Genome Sequencing Center for Infectious Disease"/>
            <person name="Wu L."/>
            <person name="Ma J."/>
        </authorList>
    </citation>
    <scope>NUCLEOTIDE SEQUENCE [LARGE SCALE GENOMIC DNA]</scope>
    <source>
        <strain evidence="4">CECT 7069</strain>
    </source>
</reference>
<protein>
    <submittedName>
        <fullName evidence="3">Uncharacterized protein</fullName>
    </submittedName>
</protein>
<keyword evidence="2" id="KW-0732">Signal</keyword>
<name>A0ABT8BCV9_9HYPH</name>
<sequence>MRSNTWPRAWLAAGLLGAALAGAAGPAQASSCGDEIKTLDAKVKDQARESISASTSGKADAGAREGDGGATGGKLDTPATAPPGKSAEAGKGSETAIQAKVALDEARTADGKGDAKGCMAALERAKQQLNAAP</sequence>
<evidence type="ECO:0000313" key="4">
    <source>
        <dbReference type="Proteomes" id="UP001224644"/>
    </source>
</evidence>
<evidence type="ECO:0000256" key="1">
    <source>
        <dbReference type="SAM" id="MobiDB-lite"/>
    </source>
</evidence>
<dbReference type="EMBL" id="JAUFPX010000002">
    <property type="protein sequence ID" value="MDN3589893.1"/>
    <property type="molecule type" value="Genomic_DNA"/>
</dbReference>
<feature type="chain" id="PRO_5046942102" evidence="2">
    <location>
        <begin position="30"/>
        <end position="133"/>
    </location>
</feature>
<keyword evidence="4" id="KW-1185">Reference proteome</keyword>
<accession>A0ABT8BCV9</accession>
<dbReference type="Proteomes" id="UP001224644">
    <property type="component" value="Unassembled WGS sequence"/>
</dbReference>
<proteinExistence type="predicted"/>
<evidence type="ECO:0000256" key="2">
    <source>
        <dbReference type="SAM" id="SignalP"/>
    </source>
</evidence>
<organism evidence="3 4">
    <name type="scientific">Methylobacterium adhaesivum</name>
    <dbReference type="NCBI Taxonomy" id="333297"/>
    <lineage>
        <taxon>Bacteria</taxon>
        <taxon>Pseudomonadati</taxon>
        <taxon>Pseudomonadota</taxon>
        <taxon>Alphaproteobacteria</taxon>
        <taxon>Hyphomicrobiales</taxon>
        <taxon>Methylobacteriaceae</taxon>
        <taxon>Methylobacterium</taxon>
    </lineage>
</organism>
<comment type="caution">
    <text evidence="3">The sequence shown here is derived from an EMBL/GenBank/DDBJ whole genome shotgun (WGS) entry which is preliminary data.</text>
</comment>